<dbReference type="PANTHER" id="PTHR43156:SF2">
    <property type="entry name" value="STAGE II SPORULATION PROTEIN E"/>
    <property type="match status" value="1"/>
</dbReference>
<evidence type="ECO:0000256" key="3">
    <source>
        <dbReference type="SAM" id="Phobius"/>
    </source>
</evidence>
<dbReference type="SUPFAM" id="SSF158472">
    <property type="entry name" value="HAMP domain-like"/>
    <property type="match status" value="1"/>
</dbReference>
<keyword evidence="3" id="KW-0472">Membrane</keyword>
<dbReference type="Proteomes" id="UP000190423">
    <property type="component" value="Unassembled WGS sequence"/>
</dbReference>
<keyword evidence="2" id="KW-0175">Coiled coil</keyword>
<evidence type="ECO:0000313" key="5">
    <source>
        <dbReference type="EMBL" id="SJZ49188.1"/>
    </source>
</evidence>
<evidence type="ECO:0000256" key="1">
    <source>
        <dbReference type="ARBA" id="ARBA00022801"/>
    </source>
</evidence>
<dbReference type="EMBL" id="FUWG01000010">
    <property type="protein sequence ID" value="SJZ49188.1"/>
    <property type="molecule type" value="Genomic_DNA"/>
</dbReference>
<dbReference type="AlphaFoldDB" id="A0A1T4L3L2"/>
<accession>A0A1T4L3L2</accession>
<dbReference type="SMART" id="SM00331">
    <property type="entry name" value="PP2C_SIG"/>
    <property type="match status" value="1"/>
</dbReference>
<dbReference type="GO" id="GO:0016791">
    <property type="term" value="F:phosphatase activity"/>
    <property type="evidence" value="ECO:0007669"/>
    <property type="project" value="TreeGrafter"/>
</dbReference>
<dbReference type="InterPro" id="IPR036457">
    <property type="entry name" value="PPM-type-like_dom_sf"/>
</dbReference>
<evidence type="ECO:0000256" key="2">
    <source>
        <dbReference type="SAM" id="Coils"/>
    </source>
</evidence>
<name>A0A1T4L3L2_TREPO</name>
<keyword evidence="3" id="KW-1133">Transmembrane helix</keyword>
<dbReference type="OrthoDB" id="369918at2"/>
<protein>
    <submittedName>
        <fullName evidence="5">Sigma-B regulation protein RsbU (Phosphoserine phosphatase)</fullName>
    </submittedName>
</protein>
<dbReference type="SUPFAM" id="SSF81606">
    <property type="entry name" value="PP2C-like"/>
    <property type="match status" value="1"/>
</dbReference>
<dbReference type="STRING" id="261392.SAMN02745149_01435"/>
<dbReference type="PANTHER" id="PTHR43156">
    <property type="entry name" value="STAGE II SPORULATION PROTEIN E-RELATED"/>
    <property type="match status" value="1"/>
</dbReference>
<sequence length="537" mass="60611">MKKLFKTPKITQRIIRSAIILGFILASSITLIGYSQFTRIFTVQYNNYIMSIAQTARACLEPDKIEQYYVTNQKDEAYEKVEKILIDLTEKFDLTFSYVSYVEAPDYTKIHYIFDTVNSKSKWTPYELGYTESYIEENYNKSAKAVFEAGTPSVRHTFKTRSGSHITAMVPVTNSQRKIVAVLGVQKSMQEFVDARKHYLLITTIAEIIIAILFIIVITAASDHSIIKPLMEITKEAGRFAEENKTAPGWIEKIKNKDEIKTLARSVEKMEDEIIAYIENLTSVTAEKERISTELNVAHQIQADMLPSLYPAFPARKDFDLFASMTPAKEVGGDLYDYLLLDKDHLMLVVGDVSGKGVPASLFMVITKTLLSSHAIQNMSPKQIFETTNSQLCQNNETGMFVTCWLGILTISTGKLTFVNAGHPDPIWYHDGEFKPVVTKPNLVLAALPQTVYKEHTITMNRGDRLFIYTDGVSEATDADNNLYGNERILKTLPETLSMNTHESIGYMKKSIDDFTGSAPQFDDITMMELILDTPIA</sequence>
<gene>
    <name evidence="5" type="ORF">SAMN02745149_01435</name>
</gene>
<evidence type="ECO:0000259" key="4">
    <source>
        <dbReference type="SMART" id="SM00331"/>
    </source>
</evidence>
<reference evidence="5 6" key="1">
    <citation type="submission" date="2017-02" db="EMBL/GenBank/DDBJ databases">
        <authorList>
            <person name="Peterson S.W."/>
        </authorList>
    </citation>
    <scope>NUCLEOTIDE SEQUENCE [LARGE SCALE GENOMIC DNA]</scope>
    <source>
        <strain evidence="5 6">ATCC BAA-908</strain>
    </source>
</reference>
<dbReference type="RefSeq" id="WP_078933348.1">
    <property type="nucleotide sequence ID" value="NZ_FUWG01000010.1"/>
</dbReference>
<feature type="transmembrane region" description="Helical" evidence="3">
    <location>
        <begin position="199"/>
        <end position="221"/>
    </location>
</feature>
<dbReference type="InterPro" id="IPR052016">
    <property type="entry name" value="Bact_Sigma-Reg"/>
</dbReference>
<feature type="domain" description="PPM-type phosphatase" evidence="4">
    <location>
        <begin position="316"/>
        <end position="532"/>
    </location>
</feature>
<dbReference type="Gene3D" id="3.60.40.10">
    <property type="entry name" value="PPM-type phosphatase domain"/>
    <property type="match status" value="1"/>
</dbReference>
<keyword evidence="3" id="KW-0812">Transmembrane</keyword>
<feature type="coiled-coil region" evidence="2">
    <location>
        <begin position="253"/>
        <end position="287"/>
    </location>
</feature>
<dbReference type="InterPro" id="IPR001932">
    <property type="entry name" value="PPM-type_phosphatase-like_dom"/>
</dbReference>
<feature type="transmembrane region" description="Helical" evidence="3">
    <location>
        <begin position="14"/>
        <end position="34"/>
    </location>
</feature>
<keyword evidence="1" id="KW-0378">Hydrolase</keyword>
<dbReference type="GeneID" id="78316731"/>
<dbReference type="Pfam" id="PF07228">
    <property type="entry name" value="SpoIIE"/>
    <property type="match status" value="1"/>
</dbReference>
<evidence type="ECO:0000313" key="6">
    <source>
        <dbReference type="Proteomes" id="UP000190423"/>
    </source>
</evidence>
<dbReference type="Gene3D" id="6.10.340.10">
    <property type="match status" value="1"/>
</dbReference>
<keyword evidence="6" id="KW-1185">Reference proteome</keyword>
<dbReference type="CDD" id="cd06225">
    <property type="entry name" value="HAMP"/>
    <property type="match status" value="1"/>
</dbReference>
<organism evidence="5 6">
    <name type="scientific">Treponema porcinum</name>
    <dbReference type="NCBI Taxonomy" id="261392"/>
    <lineage>
        <taxon>Bacteria</taxon>
        <taxon>Pseudomonadati</taxon>
        <taxon>Spirochaetota</taxon>
        <taxon>Spirochaetia</taxon>
        <taxon>Spirochaetales</taxon>
        <taxon>Treponemataceae</taxon>
        <taxon>Treponema</taxon>
    </lineage>
</organism>
<proteinExistence type="predicted"/>